<dbReference type="Gene3D" id="3.40.720.10">
    <property type="entry name" value="Alkaline Phosphatase, subunit A"/>
    <property type="match status" value="1"/>
</dbReference>
<dbReference type="SUPFAM" id="SSF53649">
    <property type="entry name" value="Alkaline phosphatase-like"/>
    <property type="match status" value="1"/>
</dbReference>
<evidence type="ECO:0000256" key="4">
    <source>
        <dbReference type="ARBA" id="ARBA00072210"/>
    </source>
</evidence>
<sequence>MHAKGSLVALLGGLSLAVAQSSHNPSSEEIAKARATVKPNSPVSNVQGLSFNRFVNIWLENTDYEAAAKDPHLSKLAKQGVTLTNFWALTHPSQPNYCASAGGDTWGMDHDEFVELPSNVSTIADLFDTKNITWGEYQEHLPYAGYQGYSFSETDASDYVRKHNPLVLFDSVTDDDTRVRQIKNFTSFYDDLKNQKLPQHMFITPNMTNDAHDTDITFAGSWTYRFLAELLEDEYFTKDTLIQLTFDETDTYEIGNKVFTFLLGGAVPENLKGKEDDTFYTHYSIIASLSANWGLPSLGRWDCGANLLSWVAEKTGYTNWEVETDNLYLNETYPGPLSKEEYSEYSPKWAVPLTSGTCSGGRSILNTVKKTWAGLQPTYNYTSPIPHDVANGNSVGVKYYRTKVCSQFVYSSICLSMLTLVTERKAIGPRHRI</sequence>
<feature type="chain" id="PRO_5012679696" description="Acid phosphatase" evidence="5">
    <location>
        <begin position="20"/>
        <end position="433"/>
    </location>
</feature>
<comment type="catalytic activity">
    <reaction evidence="1">
        <text>a phosphate monoester + H2O = an alcohol + phosphate</text>
        <dbReference type="Rhea" id="RHEA:15017"/>
        <dbReference type="ChEBI" id="CHEBI:15377"/>
        <dbReference type="ChEBI" id="CHEBI:30879"/>
        <dbReference type="ChEBI" id="CHEBI:43474"/>
        <dbReference type="ChEBI" id="CHEBI:67140"/>
        <dbReference type="EC" id="3.1.3.2"/>
    </reaction>
</comment>
<dbReference type="EC" id="3.1.3.2" evidence="2"/>
<feature type="signal peptide" evidence="5">
    <location>
        <begin position="1"/>
        <end position="19"/>
    </location>
</feature>
<dbReference type="EMBL" id="KV878889">
    <property type="protein sequence ID" value="OJJ88755.1"/>
    <property type="molecule type" value="Genomic_DNA"/>
</dbReference>
<dbReference type="Pfam" id="PF04185">
    <property type="entry name" value="Phosphoesterase"/>
    <property type="match status" value="1"/>
</dbReference>
<organism evidence="6 7">
    <name type="scientific">Aspergillus glaucus CBS 516.65</name>
    <dbReference type="NCBI Taxonomy" id="1160497"/>
    <lineage>
        <taxon>Eukaryota</taxon>
        <taxon>Fungi</taxon>
        <taxon>Dikarya</taxon>
        <taxon>Ascomycota</taxon>
        <taxon>Pezizomycotina</taxon>
        <taxon>Eurotiomycetes</taxon>
        <taxon>Eurotiomycetidae</taxon>
        <taxon>Eurotiales</taxon>
        <taxon>Aspergillaceae</taxon>
        <taxon>Aspergillus</taxon>
        <taxon>Aspergillus subgen. Aspergillus</taxon>
    </lineage>
</organism>
<dbReference type="InterPro" id="IPR007312">
    <property type="entry name" value="Phosphoesterase"/>
</dbReference>
<keyword evidence="3" id="KW-0378">Hydrolase</keyword>
<dbReference type="Proteomes" id="UP000184300">
    <property type="component" value="Unassembled WGS sequence"/>
</dbReference>
<evidence type="ECO:0000256" key="3">
    <source>
        <dbReference type="ARBA" id="ARBA00022801"/>
    </source>
</evidence>
<evidence type="ECO:0000313" key="7">
    <source>
        <dbReference type="Proteomes" id="UP000184300"/>
    </source>
</evidence>
<dbReference type="PANTHER" id="PTHR31956">
    <property type="entry name" value="NON-SPECIFIC PHOSPHOLIPASE C4-RELATED"/>
    <property type="match status" value="1"/>
</dbReference>
<dbReference type="AlphaFoldDB" id="A0A1L9VXX2"/>
<gene>
    <name evidence="6" type="ORF">ASPGLDRAFT_117816</name>
</gene>
<dbReference type="GeneID" id="34456167"/>
<proteinExistence type="predicted"/>
<dbReference type="FunFam" id="3.40.720.10:FF:000043">
    <property type="entry name" value="Acid phosphatase PHOa"/>
    <property type="match status" value="1"/>
</dbReference>
<dbReference type="GO" id="GO:0003993">
    <property type="term" value="F:acid phosphatase activity"/>
    <property type="evidence" value="ECO:0007669"/>
    <property type="project" value="UniProtKB-EC"/>
</dbReference>
<dbReference type="OrthoDB" id="5135119at2759"/>
<dbReference type="GO" id="GO:0009395">
    <property type="term" value="P:phospholipid catabolic process"/>
    <property type="evidence" value="ECO:0007669"/>
    <property type="project" value="TreeGrafter"/>
</dbReference>
<dbReference type="InterPro" id="IPR017850">
    <property type="entry name" value="Alkaline_phosphatase_core_sf"/>
</dbReference>
<evidence type="ECO:0000256" key="5">
    <source>
        <dbReference type="SAM" id="SignalP"/>
    </source>
</evidence>
<keyword evidence="7" id="KW-1185">Reference proteome</keyword>
<dbReference type="PANTHER" id="PTHR31956:SF23">
    <property type="entry name" value="PHOSPHATASE, PUTATIVE (AFU_ORTHOLOGUE AFUA_4G03660)-RELATED"/>
    <property type="match status" value="1"/>
</dbReference>
<accession>A0A1L9VXX2</accession>
<evidence type="ECO:0000313" key="6">
    <source>
        <dbReference type="EMBL" id="OJJ88755.1"/>
    </source>
</evidence>
<evidence type="ECO:0000256" key="1">
    <source>
        <dbReference type="ARBA" id="ARBA00000032"/>
    </source>
</evidence>
<dbReference type="VEuPathDB" id="FungiDB:ASPGLDRAFT_117816"/>
<dbReference type="STRING" id="1160497.A0A1L9VXX2"/>
<name>A0A1L9VXX2_ASPGL</name>
<reference evidence="7" key="1">
    <citation type="journal article" date="2017" name="Genome Biol.">
        <title>Comparative genomics reveals high biological diversity and specific adaptations in the industrially and medically important fungal genus Aspergillus.</title>
        <authorList>
            <person name="de Vries R.P."/>
            <person name="Riley R."/>
            <person name="Wiebenga A."/>
            <person name="Aguilar-Osorio G."/>
            <person name="Amillis S."/>
            <person name="Uchima C.A."/>
            <person name="Anderluh G."/>
            <person name="Asadollahi M."/>
            <person name="Askin M."/>
            <person name="Barry K."/>
            <person name="Battaglia E."/>
            <person name="Bayram O."/>
            <person name="Benocci T."/>
            <person name="Braus-Stromeyer S.A."/>
            <person name="Caldana C."/>
            <person name="Canovas D."/>
            <person name="Cerqueira G.C."/>
            <person name="Chen F."/>
            <person name="Chen W."/>
            <person name="Choi C."/>
            <person name="Clum A."/>
            <person name="Dos Santos R.A."/>
            <person name="Damasio A.R."/>
            <person name="Diallinas G."/>
            <person name="Emri T."/>
            <person name="Fekete E."/>
            <person name="Flipphi M."/>
            <person name="Freyberg S."/>
            <person name="Gallo A."/>
            <person name="Gournas C."/>
            <person name="Habgood R."/>
            <person name="Hainaut M."/>
            <person name="Harispe M.L."/>
            <person name="Henrissat B."/>
            <person name="Hilden K.S."/>
            <person name="Hope R."/>
            <person name="Hossain A."/>
            <person name="Karabika E."/>
            <person name="Karaffa L."/>
            <person name="Karanyi Z."/>
            <person name="Krasevec N."/>
            <person name="Kuo A."/>
            <person name="Kusch H."/>
            <person name="LaButti K."/>
            <person name="Lagendijk E.L."/>
            <person name="Lapidus A."/>
            <person name="Levasseur A."/>
            <person name="Lindquist E."/>
            <person name="Lipzen A."/>
            <person name="Logrieco A.F."/>
            <person name="MacCabe A."/>
            <person name="Maekelae M.R."/>
            <person name="Malavazi I."/>
            <person name="Melin P."/>
            <person name="Meyer V."/>
            <person name="Mielnichuk N."/>
            <person name="Miskei M."/>
            <person name="Molnar A.P."/>
            <person name="Mule G."/>
            <person name="Ngan C.Y."/>
            <person name="Orejas M."/>
            <person name="Orosz E."/>
            <person name="Ouedraogo J.P."/>
            <person name="Overkamp K.M."/>
            <person name="Park H.-S."/>
            <person name="Perrone G."/>
            <person name="Piumi F."/>
            <person name="Punt P.J."/>
            <person name="Ram A.F."/>
            <person name="Ramon A."/>
            <person name="Rauscher S."/>
            <person name="Record E."/>
            <person name="Riano-Pachon D.M."/>
            <person name="Robert V."/>
            <person name="Roehrig J."/>
            <person name="Ruller R."/>
            <person name="Salamov A."/>
            <person name="Salih N.S."/>
            <person name="Samson R.A."/>
            <person name="Sandor E."/>
            <person name="Sanguinetti M."/>
            <person name="Schuetze T."/>
            <person name="Sepcic K."/>
            <person name="Shelest E."/>
            <person name="Sherlock G."/>
            <person name="Sophianopoulou V."/>
            <person name="Squina F.M."/>
            <person name="Sun H."/>
            <person name="Susca A."/>
            <person name="Todd R.B."/>
            <person name="Tsang A."/>
            <person name="Unkles S.E."/>
            <person name="van de Wiele N."/>
            <person name="van Rossen-Uffink D."/>
            <person name="Oliveira J.V."/>
            <person name="Vesth T.C."/>
            <person name="Visser J."/>
            <person name="Yu J.-H."/>
            <person name="Zhou M."/>
            <person name="Andersen M.R."/>
            <person name="Archer D.B."/>
            <person name="Baker S.E."/>
            <person name="Benoit I."/>
            <person name="Brakhage A.A."/>
            <person name="Braus G.H."/>
            <person name="Fischer R."/>
            <person name="Frisvad J.C."/>
            <person name="Goldman G.H."/>
            <person name="Houbraken J."/>
            <person name="Oakley B."/>
            <person name="Pocsi I."/>
            <person name="Scazzocchio C."/>
            <person name="Seiboth B."/>
            <person name="vanKuyk P.A."/>
            <person name="Wortman J."/>
            <person name="Dyer P.S."/>
            <person name="Grigoriev I.V."/>
        </authorList>
    </citation>
    <scope>NUCLEOTIDE SEQUENCE [LARGE SCALE GENOMIC DNA]</scope>
    <source>
        <strain evidence="7">CBS 516.65</strain>
    </source>
</reference>
<protein>
    <recommendedName>
        <fullName evidence="4">Acid phosphatase</fullName>
        <ecNumber evidence="2">3.1.3.2</ecNumber>
    </recommendedName>
</protein>
<dbReference type="RefSeq" id="XP_022405431.1">
    <property type="nucleotide sequence ID" value="XM_022539906.1"/>
</dbReference>
<evidence type="ECO:0000256" key="2">
    <source>
        <dbReference type="ARBA" id="ARBA00012646"/>
    </source>
</evidence>
<keyword evidence="5" id="KW-0732">Signal</keyword>